<dbReference type="EMBL" id="CAMXCT010001883">
    <property type="protein sequence ID" value="CAI3993843.1"/>
    <property type="molecule type" value="Genomic_DNA"/>
</dbReference>
<feature type="compositionally biased region" description="Polar residues" evidence="1">
    <location>
        <begin position="718"/>
        <end position="727"/>
    </location>
</feature>
<feature type="compositionally biased region" description="Basic and acidic residues" evidence="1">
    <location>
        <begin position="21"/>
        <end position="37"/>
    </location>
</feature>
<comment type="caution">
    <text evidence="2">The sequence shown here is derived from an EMBL/GenBank/DDBJ whole genome shotgun (WGS) entry which is preliminary data.</text>
</comment>
<gene>
    <name evidence="2" type="ORF">C1SCF055_LOCUS20549</name>
</gene>
<evidence type="ECO:0000256" key="1">
    <source>
        <dbReference type="SAM" id="MobiDB-lite"/>
    </source>
</evidence>
<accession>A0A9P1FZ17</accession>
<proteinExistence type="predicted"/>
<evidence type="ECO:0000313" key="4">
    <source>
        <dbReference type="Proteomes" id="UP001152797"/>
    </source>
</evidence>
<keyword evidence="4" id="KW-1185">Reference proteome</keyword>
<reference evidence="3 4" key="2">
    <citation type="submission" date="2024-05" db="EMBL/GenBank/DDBJ databases">
        <authorList>
            <person name="Chen Y."/>
            <person name="Shah S."/>
            <person name="Dougan E. K."/>
            <person name="Thang M."/>
            <person name="Chan C."/>
        </authorList>
    </citation>
    <scope>NUCLEOTIDE SEQUENCE [LARGE SCALE GENOMIC DNA]</scope>
</reference>
<feature type="region of interest" description="Disordered" evidence="1">
    <location>
        <begin position="1"/>
        <end position="37"/>
    </location>
</feature>
<evidence type="ECO:0000313" key="2">
    <source>
        <dbReference type="EMBL" id="CAI3993843.1"/>
    </source>
</evidence>
<dbReference type="Proteomes" id="UP001152797">
    <property type="component" value="Unassembled WGS sequence"/>
</dbReference>
<dbReference type="EMBL" id="CAMXCT020001883">
    <property type="protein sequence ID" value="CAL1147218.1"/>
    <property type="molecule type" value="Genomic_DNA"/>
</dbReference>
<feature type="region of interest" description="Disordered" evidence="1">
    <location>
        <begin position="714"/>
        <end position="733"/>
    </location>
</feature>
<reference evidence="2" key="1">
    <citation type="submission" date="2022-10" db="EMBL/GenBank/DDBJ databases">
        <authorList>
            <person name="Chen Y."/>
            <person name="Dougan E. K."/>
            <person name="Chan C."/>
            <person name="Rhodes N."/>
            <person name="Thang M."/>
        </authorList>
    </citation>
    <scope>NUCLEOTIDE SEQUENCE</scope>
</reference>
<organism evidence="2">
    <name type="scientific">Cladocopium goreaui</name>
    <dbReference type="NCBI Taxonomy" id="2562237"/>
    <lineage>
        <taxon>Eukaryota</taxon>
        <taxon>Sar</taxon>
        <taxon>Alveolata</taxon>
        <taxon>Dinophyceae</taxon>
        <taxon>Suessiales</taxon>
        <taxon>Symbiodiniaceae</taxon>
        <taxon>Cladocopium</taxon>
    </lineage>
</organism>
<dbReference type="EMBL" id="CAMXCT030001883">
    <property type="protein sequence ID" value="CAL4781155.1"/>
    <property type="molecule type" value="Genomic_DNA"/>
</dbReference>
<protein>
    <submittedName>
        <fullName evidence="2">Uncharacterized protein</fullName>
    </submittedName>
</protein>
<name>A0A9P1FZ17_9DINO</name>
<sequence length="1146" mass="126360">MSLKAEKQEDEEDTSMQLENAKAEDEEKADNVLPRDHGAAMPTEATFYEIAYAALSAELKRHGGPAQYLRTHKICEDSIFLTHLQTFDRSDLDYHGPTLPDMDTETKFILRLCDLGIMPECSPKPDPQLCTALELLDEYLRHTFITSTDVLQLFQGPDSNDNDPKFWAHYLKGMARATTILFVAHSLWVRNWDVSILHPSLFRSMQHVHCRLGIIGGDATAIALENGKLSARGSIRKEHNVICWLGVLRTLTKKGISPTNIIGEWNARCVKKAEIIGQKRSALLQLLAYPACVQDLILKHNSILGDSSAFREDAFKNNRLQLGYAPRGMPAAWSKRLTVTEPGLCLMLNYITEAQIRKALGSKTQLDKEGLEEAMKMSQALISLASELQEQAPVKEDDLDRDVFTPFLKGDFNLELALQSALSDLNPNFAPADLPAMKGLLASSLAARDGTMASIGVASTIQPGDLEKQAWEVQFAAMKHDVQIFLAWKTRCLDRDNAIFFQKLQHLANRQTKAREIAQSVLNVASPQWSISIVRLDPDKHGAESEANHAIHGLQKKIAALQQLRNVSDILNVVFLNWANPGTFSANALRLQASIAGAYVNQPGTTNLGMVVMPCWHYQPGHLHKSEAQAVKLLTSKGLNIDLSCVVAFKGKTDEREKRSLVYPSRLLVPMDADHSKLCYQVWRSVPMMQLPLVSELPLLKTKDMVTIEDIRDDALPETTNQDTRQPQGEKHQQLGVEAGRKIVEALCTNLQEQQRGAFAFIDATAHTLEFAKACYLENAEKKLSLPLYYIGFAEGAEKYEWSCYHMKAWLADGFLSGAVKLPPGAVLPGEELPEGTAAAVPPRPELTTLVWCQKCKADGLPTLRVPDKTMVTWSDHAMYGSDFKSWLSNLSEQGVPINLKETQAQSNAGTGGASGSGNNATPPPPGTDTGPPNKRRRKGANSNQVTCVDVPTIPMSELPSALAWQADLPKPSAAAGGCQVVIAVGQRIFLVNPTDAEKTLPCGMQVAGFYKGTFQFEKKPADRDTSDVRFTLKDANDKVMFQNAWQPLLAIIQEKRKLSPLDAKICYYDIVDAPTPENSSFFTLNEKHKVFFRPAAAVAKQEDPRLTPVRPWVQLCEHVKIPAQSAVELTTSATGANAAAATPAN</sequence>
<dbReference type="AlphaFoldDB" id="A0A9P1FZ17"/>
<evidence type="ECO:0000313" key="3">
    <source>
        <dbReference type="EMBL" id="CAL4781155.1"/>
    </source>
</evidence>
<feature type="region of interest" description="Disordered" evidence="1">
    <location>
        <begin position="906"/>
        <end position="947"/>
    </location>
</feature>